<name>A0A9D1FII3_9BACT</name>
<feature type="domain" description="Nudix hydrolase" evidence="1">
    <location>
        <begin position="9"/>
        <end position="145"/>
    </location>
</feature>
<sequence>MARTFTETKTHEVTVDVVILTIHNGKLKVLLVKRVNEPFRGKWSIPGGFIRLSENLDDAALRVLKEKTNVQNIYLEQLYTFGDPLRYPNTRVITCAYFALLRAEDIKLEVSNTDEVSEVQWHSVEKLPPLAFDHKEIIEYSLKRTRERLELCPIAFQLLPKKFTLTELQQSYELILKKKLDKRNFRKKMLSANILVETNEQTKQGSKRPAALYSFDTITLDSKRGHFFS</sequence>
<gene>
    <name evidence="2" type="ORF">IAA86_03980</name>
</gene>
<reference evidence="2" key="2">
    <citation type="journal article" date="2021" name="PeerJ">
        <title>Extensive microbial diversity within the chicken gut microbiome revealed by metagenomics and culture.</title>
        <authorList>
            <person name="Gilroy R."/>
            <person name="Ravi A."/>
            <person name="Getino M."/>
            <person name="Pursley I."/>
            <person name="Horton D.L."/>
            <person name="Alikhan N.F."/>
            <person name="Baker D."/>
            <person name="Gharbi K."/>
            <person name="Hall N."/>
            <person name="Watson M."/>
            <person name="Adriaenssens E.M."/>
            <person name="Foster-Nyarko E."/>
            <person name="Jarju S."/>
            <person name="Secka A."/>
            <person name="Antonio M."/>
            <person name="Oren A."/>
            <person name="Chaudhuri R.R."/>
            <person name="La Ragione R."/>
            <person name="Hildebrand F."/>
            <person name="Pallen M.J."/>
        </authorList>
    </citation>
    <scope>NUCLEOTIDE SEQUENCE</scope>
    <source>
        <strain evidence="2">CHK152-2871</strain>
    </source>
</reference>
<proteinExistence type="predicted"/>
<accession>A0A9D1FII3</accession>
<dbReference type="InterPro" id="IPR000086">
    <property type="entry name" value="NUDIX_hydrolase_dom"/>
</dbReference>
<dbReference type="PANTHER" id="PTHR43736">
    <property type="entry name" value="ADP-RIBOSE PYROPHOSPHATASE"/>
    <property type="match status" value="1"/>
</dbReference>
<dbReference type="SUPFAM" id="SSF46785">
    <property type="entry name" value="Winged helix' DNA-binding domain"/>
    <property type="match status" value="1"/>
</dbReference>
<dbReference type="EMBL" id="DVJQ01000034">
    <property type="protein sequence ID" value="HIS74163.1"/>
    <property type="molecule type" value="Genomic_DNA"/>
</dbReference>
<organism evidence="2 3">
    <name type="scientific">Candidatus Galligastranaerophilus intestinavium</name>
    <dbReference type="NCBI Taxonomy" id="2840836"/>
    <lineage>
        <taxon>Bacteria</taxon>
        <taxon>Candidatus Galligastranaerophilus</taxon>
    </lineage>
</organism>
<dbReference type="InterPro" id="IPR015797">
    <property type="entry name" value="NUDIX_hydrolase-like_dom_sf"/>
</dbReference>
<dbReference type="Gene3D" id="1.10.10.10">
    <property type="entry name" value="Winged helix-like DNA-binding domain superfamily/Winged helix DNA-binding domain"/>
    <property type="match status" value="1"/>
</dbReference>
<dbReference type="AlphaFoldDB" id="A0A9D1FII3"/>
<comment type="caution">
    <text evidence="2">The sequence shown here is derived from an EMBL/GenBank/DDBJ whole genome shotgun (WGS) entry which is preliminary data.</text>
</comment>
<dbReference type="Pfam" id="PF00293">
    <property type="entry name" value="NUDIX"/>
    <property type="match status" value="1"/>
</dbReference>
<dbReference type="Proteomes" id="UP000886865">
    <property type="component" value="Unassembled WGS sequence"/>
</dbReference>
<dbReference type="Pfam" id="PF21906">
    <property type="entry name" value="WHD_NrtR"/>
    <property type="match status" value="1"/>
</dbReference>
<dbReference type="InterPro" id="IPR036390">
    <property type="entry name" value="WH_DNA-bd_sf"/>
</dbReference>
<evidence type="ECO:0000313" key="3">
    <source>
        <dbReference type="Proteomes" id="UP000886865"/>
    </source>
</evidence>
<dbReference type="InterPro" id="IPR054105">
    <property type="entry name" value="WHD_NrtR"/>
</dbReference>
<dbReference type="PROSITE" id="PS51462">
    <property type="entry name" value="NUDIX"/>
    <property type="match status" value="1"/>
</dbReference>
<dbReference type="Gene3D" id="3.90.79.10">
    <property type="entry name" value="Nucleoside Triphosphate Pyrophosphohydrolase"/>
    <property type="match status" value="1"/>
</dbReference>
<protein>
    <submittedName>
        <fullName evidence="2">NUDIX hydrolase</fullName>
    </submittedName>
</protein>
<keyword evidence="2" id="KW-0378">Hydrolase</keyword>
<evidence type="ECO:0000313" key="2">
    <source>
        <dbReference type="EMBL" id="HIS74163.1"/>
    </source>
</evidence>
<evidence type="ECO:0000259" key="1">
    <source>
        <dbReference type="PROSITE" id="PS51462"/>
    </source>
</evidence>
<dbReference type="SUPFAM" id="SSF55811">
    <property type="entry name" value="Nudix"/>
    <property type="match status" value="1"/>
</dbReference>
<reference evidence="2" key="1">
    <citation type="submission" date="2020-10" db="EMBL/GenBank/DDBJ databases">
        <authorList>
            <person name="Gilroy R."/>
        </authorList>
    </citation>
    <scope>NUCLEOTIDE SEQUENCE</scope>
    <source>
        <strain evidence="2">CHK152-2871</strain>
    </source>
</reference>
<dbReference type="PANTHER" id="PTHR43736:SF4">
    <property type="entry name" value="SLR1690 PROTEIN"/>
    <property type="match status" value="1"/>
</dbReference>
<dbReference type="CDD" id="cd18873">
    <property type="entry name" value="NUDIX_NadM_like"/>
    <property type="match status" value="1"/>
</dbReference>
<dbReference type="InterPro" id="IPR036388">
    <property type="entry name" value="WH-like_DNA-bd_sf"/>
</dbReference>
<dbReference type="GO" id="GO:0016787">
    <property type="term" value="F:hydrolase activity"/>
    <property type="evidence" value="ECO:0007669"/>
    <property type="project" value="UniProtKB-KW"/>
</dbReference>